<organism evidence="1">
    <name type="scientific">marine sediment metagenome</name>
    <dbReference type="NCBI Taxonomy" id="412755"/>
    <lineage>
        <taxon>unclassified sequences</taxon>
        <taxon>metagenomes</taxon>
        <taxon>ecological metagenomes</taxon>
    </lineage>
</organism>
<reference evidence="1" key="1">
    <citation type="journal article" date="2015" name="Nature">
        <title>Complex archaea that bridge the gap between prokaryotes and eukaryotes.</title>
        <authorList>
            <person name="Spang A."/>
            <person name="Saw J.H."/>
            <person name="Jorgensen S.L."/>
            <person name="Zaremba-Niedzwiedzka K."/>
            <person name="Martijn J."/>
            <person name="Lind A.E."/>
            <person name="van Eijk R."/>
            <person name="Schleper C."/>
            <person name="Guy L."/>
            <person name="Ettema T.J."/>
        </authorList>
    </citation>
    <scope>NUCLEOTIDE SEQUENCE</scope>
</reference>
<protein>
    <submittedName>
        <fullName evidence="1">Uncharacterized protein</fullName>
    </submittedName>
</protein>
<dbReference type="SUPFAM" id="SSF51126">
    <property type="entry name" value="Pectin lyase-like"/>
    <property type="match status" value="1"/>
</dbReference>
<evidence type="ECO:0000313" key="1">
    <source>
        <dbReference type="EMBL" id="KKN84463.1"/>
    </source>
</evidence>
<sequence length="590" mass="60653">MKVTDAITYRLQDILHRILTKVSGSQSTINPVYGDSVNLPDIFYVDSGNGSDTNDGRDPAFPLATIDAAINKCTASQGDVIMVQPGHSETLTAAIELDVIGVSVIGVGEGTLRPQLTLAADDNGIEVSAVNCKVENIYCNERTTTPTSNNAYVDVSAANCKLLDLHFDVGAEDLDSITLAAGADSCEIGRCKWVTTADGPDSAIRIEAIIDLPHIHHCVLDGGTVANAFDEGHIVSGSVHTNCLVEYNTLHAIVNNFGLLFTDAATGVIQFNTFSLGTLGGMLDPGSCMCIENYEQDAVDESGLLVPGVNPAAPGVGGAHGTLNDATTDTLHGKLGEDSNYGDRSLWDQMEGDGFVGAPSAIYPAINTNIQDILLWLADGLRKGSGSALGTNESVADVLYGANGIVGSWPASGAPTGTGVSIAQALRYISENIRNTTGAFAPGLGLAVVRAADNVLHDGDTTAAFTIAGGRVLITALFAEVTTAAIAGGASNFQFVANPSAGATQDMCANLDIDGDAIGTQYSIDGVAATALLVAEQGMVLAMPNGGRGQILQPGTIDAISATDKTAGGSLIQVTLYYIPMDSGATVVAA</sequence>
<comment type="caution">
    <text evidence="1">The sequence shown here is derived from an EMBL/GenBank/DDBJ whole genome shotgun (WGS) entry which is preliminary data.</text>
</comment>
<proteinExistence type="predicted"/>
<name>A0A0F9WZG0_9ZZZZ</name>
<gene>
    <name evidence="1" type="ORF">LCGC14_0289250</name>
</gene>
<dbReference type="InterPro" id="IPR011050">
    <property type="entry name" value="Pectin_lyase_fold/virulence"/>
</dbReference>
<accession>A0A0F9WZG0</accession>
<dbReference type="EMBL" id="LAZR01000171">
    <property type="protein sequence ID" value="KKN84463.1"/>
    <property type="molecule type" value="Genomic_DNA"/>
</dbReference>
<dbReference type="AlphaFoldDB" id="A0A0F9WZG0"/>